<dbReference type="Proteomes" id="UP000396862">
    <property type="component" value="Unassembled WGS sequence"/>
</dbReference>
<evidence type="ECO:0000313" key="2">
    <source>
        <dbReference type="Proteomes" id="UP000396862"/>
    </source>
</evidence>
<protein>
    <submittedName>
        <fullName evidence="1">Uncharacterized protein</fullName>
    </submittedName>
</protein>
<name>A0ABQ0ZN77_9BACT</name>
<proteinExistence type="predicted"/>
<comment type="caution">
    <text evidence="1">The sequence shown here is derived from an EMBL/GenBank/DDBJ whole genome shotgun (WGS) entry which is preliminary data.</text>
</comment>
<gene>
    <name evidence="1" type="ORF">JCM18694_31330</name>
</gene>
<organism evidence="1 2">
    <name type="scientific">Prolixibacter denitrificans</name>
    <dbReference type="NCBI Taxonomy" id="1541063"/>
    <lineage>
        <taxon>Bacteria</taxon>
        <taxon>Pseudomonadati</taxon>
        <taxon>Bacteroidota</taxon>
        <taxon>Bacteroidia</taxon>
        <taxon>Marinilabiliales</taxon>
        <taxon>Prolixibacteraceae</taxon>
        <taxon>Prolixibacter</taxon>
    </lineage>
</organism>
<reference evidence="1 2" key="1">
    <citation type="submission" date="2019-10" db="EMBL/GenBank/DDBJ databases">
        <title>Prolixibacter strains distinguished by the presence of nitrate reductase genes were adept at nitrate-dependent anaerobic corrosion of metallic iron and carbon steel.</title>
        <authorList>
            <person name="Iino T."/>
            <person name="Shono N."/>
            <person name="Ito K."/>
            <person name="Nakamura R."/>
            <person name="Sueoka K."/>
            <person name="Harayama S."/>
            <person name="Ohkuma M."/>
        </authorList>
    </citation>
    <scope>NUCLEOTIDE SEQUENCE [LARGE SCALE GENOMIC DNA]</scope>
    <source>
        <strain evidence="1 2">MIC1-1</strain>
    </source>
</reference>
<accession>A0ABQ0ZN77</accession>
<sequence length="75" mass="8654">MSGFSNHTRWNKSMDSTQKIKTGKCYKMFKVPFLPYPLLVKTLTICHLNKKLKNIKSVNGLSGFLRIDQPKNNQP</sequence>
<keyword evidence="2" id="KW-1185">Reference proteome</keyword>
<evidence type="ECO:0000313" key="1">
    <source>
        <dbReference type="EMBL" id="GET22887.1"/>
    </source>
</evidence>
<dbReference type="EMBL" id="BLAU01000001">
    <property type="protein sequence ID" value="GET22887.1"/>
    <property type="molecule type" value="Genomic_DNA"/>
</dbReference>